<evidence type="ECO:0000256" key="1">
    <source>
        <dbReference type="SAM" id="Phobius"/>
    </source>
</evidence>
<feature type="transmembrane region" description="Helical" evidence="1">
    <location>
        <begin position="85"/>
        <end position="108"/>
    </location>
</feature>
<keyword evidence="1" id="KW-0472">Membrane</keyword>
<accession>A0A422MPR5</accession>
<keyword evidence="1" id="KW-1133">Transmembrane helix</keyword>
<dbReference type="AlphaFoldDB" id="A0A422MPR5"/>
<reference evidence="2 3" key="1">
    <citation type="journal article" date="2018" name="BMC Genomics">
        <title>Genomic comparison of Trypanosoma conorhini and Trypanosoma rangeli to Trypanosoma cruzi strains of high and low virulence.</title>
        <authorList>
            <person name="Bradwell K.R."/>
            <person name="Koparde V.N."/>
            <person name="Matveyev A.V."/>
            <person name="Serrano M.G."/>
            <person name="Alves J.M."/>
            <person name="Parikh H."/>
            <person name="Huang B."/>
            <person name="Lee V."/>
            <person name="Espinosa-Alvarez O."/>
            <person name="Ortiz P.A."/>
            <person name="Costa-Martins A.G."/>
            <person name="Teixeira M.M."/>
            <person name="Buck G.A."/>
        </authorList>
    </citation>
    <scope>NUCLEOTIDE SEQUENCE [LARGE SCALE GENOMIC DNA]</scope>
    <source>
        <strain evidence="2 3">AM80</strain>
    </source>
</reference>
<dbReference type="RefSeq" id="XP_029233167.1">
    <property type="nucleotide sequence ID" value="XM_029386976.1"/>
</dbReference>
<organism evidence="2 3">
    <name type="scientific">Trypanosoma rangeli</name>
    <dbReference type="NCBI Taxonomy" id="5698"/>
    <lineage>
        <taxon>Eukaryota</taxon>
        <taxon>Discoba</taxon>
        <taxon>Euglenozoa</taxon>
        <taxon>Kinetoplastea</taxon>
        <taxon>Metakinetoplastina</taxon>
        <taxon>Trypanosomatida</taxon>
        <taxon>Trypanosomatidae</taxon>
        <taxon>Trypanosoma</taxon>
        <taxon>Herpetosoma</taxon>
    </lineage>
</organism>
<keyword evidence="1" id="KW-0812">Transmembrane</keyword>
<gene>
    <name evidence="2" type="ORF">TraAM80_10349</name>
</gene>
<dbReference type="OrthoDB" id="246859at2759"/>
<protein>
    <submittedName>
        <fullName evidence="2">Uncharacterized protein</fullName>
    </submittedName>
</protein>
<sequence>MKHRTTFLSSMALPANASFRRCVVSACTAGAVFAAPVRAVDKMNGVGRPLLFLCVIAVTIFAARHLLWMAVALDFAGTASCLRLVVALGNMVLSVCFFFFTTAFNYVLVSTVLA</sequence>
<dbReference type="GeneID" id="40334282"/>
<name>A0A422MPR5_TRYRA</name>
<evidence type="ECO:0000313" key="2">
    <source>
        <dbReference type="EMBL" id="RNE95194.1"/>
    </source>
</evidence>
<comment type="caution">
    <text evidence="2">The sequence shown here is derived from an EMBL/GenBank/DDBJ whole genome shotgun (WGS) entry which is preliminary data.</text>
</comment>
<feature type="transmembrane region" description="Helical" evidence="1">
    <location>
        <begin position="50"/>
        <end position="73"/>
    </location>
</feature>
<dbReference type="EMBL" id="MKGL01000922">
    <property type="protein sequence ID" value="RNE95194.1"/>
    <property type="molecule type" value="Genomic_DNA"/>
</dbReference>
<dbReference type="Proteomes" id="UP000283634">
    <property type="component" value="Unassembled WGS sequence"/>
</dbReference>
<keyword evidence="3" id="KW-1185">Reference proteome</keyword>
<evidence type="ECO:0000313" key="3">
    <source>
        <dbReference type="Proteomes" id="UP000283634"/>
    </source>
</evidence>
<proteinExistence type="predicted"/>